<dbReference type="AlphaFoldDB" id="X0WGD5"/>
<sequence>MKKYFGVVLFLIVTVICLSGCFYDLVIPESDLNLEDTENGVVPGKGTLKIYLTDASGNYKENDSGTYSAVYITISKIEAHTTGDNDGDKGSWKPLKEWNEGLLVNLKELEDRSMLLASLELEPNKYTQLRIFLSEDASPVLVGEEGQDGPTTETVTLEIPSSANTGIKL</sequence>
<name>X0WGD5_9ZZZZ</name>
<reference evidence="2" key="1">
    <citation type="journal article" date="2014" name="Front. Microbiol.">
        <title>High frequency of phylogenetically diverse reductive dehalogenase-homologous genes in deep subseafloor sedimentary metagenomes.</title>
        <authorList>
            <person name="Kawai M."/>
            <person name="Futagami T."/>
            <person name="Toyoda A."/>
            <person name="Takaki Y."/>
            <person name="Nishi S."/>
            <person name="Hori S."/>
            <person name="Arai W."/>
            <person name="Tsubouchi T."/>
            <person name="Morono Y."/>
            <person name="Uchiyama I."/>
            <person name="Ito T."/>
            <person name="Fujiyama A."/>
            <person name="Inagaki F."/>
            <person name="Takami H."/>
        </authorList>
    </citation>
    <scope>NUCLEOTIDE SEQUENCE</scope>
    <source>
        <strain evidence="2">Expedition CK06-06</strain>
    </source>
</reference>
<proteinExistence type="predicted"/>
<comment type="caution">
    <text evidence="2">The sequence shown here is derived from an EMBL/GenBank/DDBJ whole genome shotgun (WGS) entry which is preliminary data.</text>
</comment>
<dbReference type="EMBL" id="BARS01046467">
    <property type="protein sequence ID" value="GAG29750.1"/>
    <property type="molecule type" value="Genomic_DNA"/>
</dbReference>
<evidence type="ECO:0000313" key="2">
    <source>
        <dbReference type="EMBL" id="GAG29750.1"/>
    </source>
</evidence>
<dbReference type="InterPro" id="IPR025491">
    <property type="entry name" value="DUF4382"/>
</dbReference>
<feature type="non-terminal residue" evidence="2">
    <location>
        <position position="169"/>
    </location>
</feature>
<gene>
    <name evidence="2" type="ORF">S01H1_69948</name>
</gene>
<evidence type="ECO:0000259" key="1">
    <source>
        <dbReference type="Pfam" id="PF14321"/>
    </source>
</evidence>
<dbReference type="Pfam" id="PF14321">
    <property type="entry name" value="DUF4382"/>
    <property type="match status" value="1"/>
</dbReference>
<organism evidence="2">
    <name type="scientific">marine sediment metagenome</name>
    <dbReference type="NCBI Taxonomy" id="412755"/>
    <lineage>
        <taxon>unclassified sequences</taxon>
        <taxon>metagenomes</taxon>
        <taxon>ecological metagenomes</taxon>
    </lineage>
</organism>
<accession>X0WGD5</accession>
<feature type="domain" description="DUF4382" evidence="1">
    <location>
        <begin position="45"/>
        <end position="169"/>
    </location>
</feature>
<protein>
    <recommendedName>
        <fullName evidence="1">DUF4382 domain-containing protein</fullName>
    </recommendedName>
</protein>